<dbReference type="EMBL" id="JBBPBN010000047">
    <property type="protein sequence ID" value="KAK8994391.1"/>
    <property type="molecule type" value="Genomic_DNA"/>
</dbReference>
<accession>A0ABR2Q149</accession>
<gene>
    <name evidence="2" type="ORF">V6N11_045483</name>
</gene>
<dbReference type="Proteomes" id="UP001396334">
    <property type="component" value="Unassembled WGS sequence"/>
</dbReference>
<evidence type="ECO:0000313" key="2">
    <source>
        <dbReference type="EMBL" id="KAK8994391.1"/>
    </source>
</evidence>
<keyword evidence="1" id="KW-0732">Signal</keyword>
<proteinExistence type="predicted"/>
<dbReference type="PROSITE" id="PS51257">
    <property type="entry name" value="PROKAR_LIPOPROTEIN"/>
    <property type="match status" value="1"/>
</dbReference>
<evidence type="ECO:0000313" key="3">
    <source>
        <dbReference type="Proteomes" id="UP001396334"/>
    </source>
</evidence>
<sequence length="83" mass="9622">MAKYPRPKPHFTLLFVTLFACCFFQGKSSSWLNTEVNEVVMVQSRRQDWPKRCDFSVDKMAGNAITRKLPFNFSATLMSLNKL</sequence>
<evidence type="ECO:0000256" key="1">
    <source>
        <dbReference type="SAM" id="SignalP"/>
    </source>
</evidence>
<reference evidence="2 3" key="1">
    <citation type="journal article" date="2024" name="G3 (Bethesda)">
        <title>Genome assembly of Hibiscus sabdariffa L. provides insights into metabolisms of medicinal natural products.</title>
        <authorList>
            <person name="Kim T."/>
        </authorList>
    </citation>
    <scope>NUCLEOTIDE SEQUENCE [LARGE SCALE GENOMIC DNA]</scope>
    <source>
        <strain evidence="2">TK-2024</strain>
        <tissue evidence="2">Old leaves</tissue>
    </source>
</reference>
<comment type="caution">
    <text evidence="2">The sequence shown here is derived from an EMBL/GenBank/DDBJ whole genome shotgun (WGS) entry which is preliminary data.</text>
</comment>
<feature type="chain" id="PRO_5046345268" evidence="1">
    <location>
        <begin position="29"/>
        <end position="83"/>
    </location>
</feature>
<name>A0ABR2Q149_9ROSI</name>
<feature type="signal peptide" evidence="1">
    <location>
        <begin position="1"/>
        <end position="28"/>
    </location>
</feature>
<organism evidence="2 3">
    <name type="scientific">Hibiscus sabdariffa</name>
    <name type="common">roselle</name>
    <dbReference type="NCBI Taxonomy" id="183260"/>
    <lineage>
        <taxon>Eukaryota</taxon>
        <taxon>Viridiplantae</taxon>
        <taxon>Streptophyta</taxon>
        <taxon>Embryophyta</taxon>
        <taxon>Tracheophyta</taxon>
        <taxon>Spermatophyta</taxon>
        <taxon>Magnoliopsida</taxon>
        <taxon>eudicotyledons</taxon>
        <taxon>Gunneridae</taxon>
        <taxon>Pentapetalae</taxon>
        <taxon>rosids</taxon>
        <taxon>malvids</taxon>
        <taxon>Malvales</taxon>
        <taxon>Malvaceae</taxon>
        <taxon>Malvoideae</taxon>
        <taxon>Hibiscus</taxon>
    </lineage>
</organism>
<protein>
    <submittedName>
        <fullName evidence="2">Uncharacterized protein</fullName>
    </submittedName>
</protein>
<keyword evidence="3" id="KW-1185">Reference proteome</keyword>